<proteinExistence type="predicted"/>
<evidence type="ECO:0000313" key="1">
    <source>
        <dbReference type="EMBL" id="AYO43890.1"/>
    </source>
</evidence>
<accession>A0A3G2S7Q0</accession>
<dbReference type="PANTHER" id="PTHR21192">
    <property type="entry name" value="NUCLEAR PROTEIN E3-3"/>
    <property type="match status" value="1"/>
</dbReference>
<dbReference type="STRING" id="425264.A0A3G2S7Q0"/>
<evidence type="ECO:0000313" key="2">
    <source>
        <dbReference type="Proteomes" id="UP000269793"/>
    </source>
</evidence>
<dbReference type="PANTHER" id="PTHR21192:SF2">
    <property type="entry name" value="NADH DEHYDROGENASE [UBIQUINONE] 1 ALPHA SUBCOMPLEX ASSEMBLY FACTOR 3"/>
    <property type="match status" value="1"/>
</dbReference>
<dbReference type="InterPro" id="IPR007523">
    <property type="entry name" value="NDUFAF3/AAMDC"/>
</dbReference>
<dbReference type="AlphaFoldDB" id="A0A3G2S7Q0"/>
<dbReference type="EMBL" id="CP033152">
    <property type="protein sequence ID" value="AYO43890.1"/>
    <property type="molecule type" value="Genomic_DNA"/>
</dbReference>
<dbReference type="Proteomes" id="UP000269793">
    <property type="component" value="Chromosome V"/>
</dbReference>
<reference evidence="1 2" key="1">
    <citation type="submission" date="2018-10" db="EMBL/GenBank/DDBJ databases">
        <title>Complete genome sequence of Malassezia restricta CBS 7877.</title>
        <authorList>
            <person name="Morand S.C."/>
            <person name="Bertignac M."/>
            <person name="Iltis A."/>
            <person name="Kolder I."/>
            <person name="Pirovano W."/>
            <person name="Jourdain R."/>
            <person name="Clavaud C."/>
        </authorList>
    </citation>
    <scope>NUCLEOTIDE SEQUENCE [LARGE SCALE GENOMIC DNA]</scope>
    <source>
        <strain evidence="1 2">CBS 7877</strain>
    </source>
</reference>
<dbReference type="Pfam" id="PF04430">
    <property type="entry name" value="DUF498"/>
    <property type="match status" value="1"/>
</dbReference>
<keyword evidence="1" id="KW-0830">Ubiquinone</keyword>
<sequence>MQLWSRASTRQLGRAALRTVAWRSPARVGYVPLPRTYMNTRPVSRHDTLPYDDLDASGSFVNINEDDSIPIRILKVSPTEIKLANGDVVPPTCIFLQGQTFVWTPPPVDPMTAMPSGKGWEAWTEDVWSIFDMTMPKPEILVFGTGNTVLPVPHKIRSLLHSMGIQLDVQNTRHACSTFNLLTEEGRNVAAALLPLT</sequence>
<dbReference type="GO" id="GO:0005743">
    <property type="term" value="C:mitochondrial inner membrane"/>
    <property type="evidence" value="ECO:0007669"/>
    <property type="project" value="TreeGrafter"/>
</dbReference>
<dbReference type="InterPro" id="IPR036748">
    <property type="entry name" value="MTH938-like_sf"/>
</dbReference>
<organism evidence="1 2">
    <name type="scientific">Malassezia restricta (strain ATCC 96810 / NBRC 103918 / CBS 7877)</name>
    <name type="common">Seborrheic dermatitis infection agent</name>
    <dbReference type="NCBI Taxonomy" id="425264"/>
    <lineage>
        <taxon>Eukaryota</taxon>
        <taxon>Fungi</taxon>
        <taxon>Dikarya</taxon>
        <taxon>Basidiomycota</taxon>
        <taxon>Ustilaginomycotina</taxon>
        <taxon>Malasseziomycetes</taxon>
        <taxon>Malasseziales</taxon>
        <taxon>Malasseziaceae</taxon>
        <taxon>Malassezia</taxon>
    </lineage>
</organism>
<dbReference type="GO" id="GO:0032981">
    <property type="term" value="P:mitochondrial respiratory chain complex I assembly"/>
    <property type="evidence" value="ECO:0007669"/>
    <property type="project" value="TreeGrafter"/>
</dbReference>
<keyword evidence="2" id="KW-1185">Reference proteome</keyword>
<name>A0A3G2S7Q0_MALR7</name>
<dbReference type="OrthoDB" id="20681at2759"/>
<dbReference type="VEuPathDB" id="FungiDB:DNF11_2940"/>
<gene>
    <name evidence="1" type="primary">ndufaf3</name>
    <name evidence="1" type="ORF">DNF11_2940</name>
</gene>
<protein>
    <submittedName>
        <fullName evidence="1">NADH dehydrogenase [ubiquinone] 1 alpha subcomplex assembly factor 3</fullName>
    </submittedName>
</protein>
<dbReference type="Gene3D" id="3.40.1230.10">
    <property type="entry name" value="MTH938-like"/>
    <property type="match status" value="1"/>
</dbReference>
<dbReference type="SUPFAM" id="SSF64076">
    <property type="entry name" value="MTH938-like"/>
    <property type="match status" value="1"/>
</dbReference>